<dbReference type="AlphaFoldDB" id="A0A6C0PAR3"/>
<reference evidence="1 2" key="1">
    <citation type="submission" date="2020-02" db="EMBL/GenBank/DDBJ databases">
        <title>Paenibacillus sp. nov., isolated from rhizosphere soil of tomato.</title>
        <authorList>
            <person name="Weon H.-Y."/>
            <person name="Lee S.A."/>
        </authorList>
    </citation>
    <scope>NUCLEOTIDE SEQUENCE [LARGE SCALE GENOMIC DNA]</scope>
    <source>
        <strain evidence="1 2">14171R-81</strain>
        <plasmid evidence="1 2">unnamed2</plasmid>
    </source>
</reference>
<organism evidence="1 2">
    <name type="scientific">Paenibacillus rhizovicinus</name>
    <dbReference type="NCBI Taxonomy" id="2704463"/>
    <lineage>
        <taxon>Bacteria</taxon>
        <taxon>Bacillati</taxon>
        <taxon>Bacillota</taxon>
        <taxon>Bacilli</taxon>
        <taxon>Bacillales</taxon>
        <taxon>Paenibacillaceae</taxon>
        <taxon>Paenibacillus</taxon>
    </lineage>
</organism>
<name>A0A6C0PAR3_9BACL</name>
<dbReference type="EMBL" id="CP048288">
    <property type="protein sequence ID" value="QHW35670.1"/>
    <property type="molecule type" value="Genomic_DNA"/>
</dbReference>
<accession>A0A6C0PAR3</accession>
<evidence type="ECO:0000313" key="1">
    <source>
        <dbReference type="EMBL" id="QHW35670.1"/>
    </source>
</evidence>
<sequence>MATPNYMKRIAFLDGQVLHDFHLNTMQANISEAIKLKTTLERYDMLLLVSPYKYYFCEGFTDDSNRDPSSNAVRSTLSFSINQDSWITPLLELPATTDELYIQSNMEEDPDFGSTVKFFYRHSTSGSWNEVKADKPIYLTTASKFVQLKVQCLYTGTTRPTVYDFCLMWK</sequence>
<dbReference type="RefSeq" id="WP_162645803.1">
    <property type="nucleotide sequence ID" value="NZ_CP048288.1"/>
</dbReference>
<dbReference type="KEGG" id="prz:GZH47_32755"/>
<dbReference type="Proteomes" id="UP000479114">
    <property type="component" value="Plasmid unnamed2"/>
</dbReference>
<geneLocation type="plasmid" evidence="1 2">
    <name>unnamed2</name>
</geneLocation>
<evidence type="ECO:0000313" key="2">
    <source>
        <dbReference type="Proteomes" id="UP000479114"/>
    </source>
</evidence>
<gene>
    <name evidence="1" type="ORF">GZH47_32755</name>
</gene>
<keyword evidence="2" id="KW-1185">Reference proteome</keyword>
<protein>
    <submittedName>
        <fullName evidence="1">Uncharacterized protein</fullName>
    </submittedName>
</protein>
<keyword evidence="1" id="KW-0614">Plasmid</keyword>
<proteinExistence type="predicted"/>